<dbReference type="SMART" id="SM00320">
    <property type="entry name" value="WD40"/>
    <property type="match status" value="5"/>
</dbReference>
<comment type="similarity">
    <text evidence="2 6">Belongs to the WD repeat IPI3/WDR18 family.</text>
</comment>
<dbReference type="OrthoDB" id="756370at2759"/>
<keyword evidence="4" id="KW-0677">Repeat</keyword>
<sequence length="536" mass="58001">MLTESFIAATLTANKAAAHASAALKDVGIFLHEFQPQRAFRHGFKKSSSHPGCVTISDSHIFAAQADKAVVNVYSREKGNQEATVPFPERVSSLAYAHGAEILVLGTEEGRLILWEVATGRVTNSAASHLQAVSCLCITPKNEYIISGSADSSIHVWSLAKLVSFTPLSDSYGNDGASNTPVKTFSGHRTSVSAVTCGHSSVSTNFAVSASNDGTCRVWHIESCQVLRTLLLPSHAVSVTLDPADRAIYFGCSDGRIQSWDIFQQSPASSLSLSAQSAAPAIQFQDKDSWKAPSTDLGKANCVTLSYDGTSLLSGHVNGTVIRWDVAKRRILQELTNLGQPVTNIEMLKPEGFPNAKRPRYTITSVVKPNLELASLNDNGTCGIPTTYGLHVSITAPGSLSEHDEFEQALGGPGFTQSMMDAAIRSLAMGDNATQMSLPADAAETSKAERLEEEVSKLKQQLAVLHNLEEDRRERKLTRMAKREELASKKRAAYFEAKKKGKDGDAAMKKWEKKEAELDRESEEEDLGRGDEMEVG</sequence>
<keyword evidence="6" id="KW-0539">Nucleus</keyword>
<feature type="coiled-coil region" evidence="7">
    <location>
        <begin position="441"/>
        <end position="471"/>
    </location>
</feature>
<evidence type="ECO:0000256" key="7">
    <source>
        <dbReference type="SAM" id="Coils"/>
    </source>
</evidence>
<reference evidence="10 11" key="1">
    <citation type="submission" date="2016-04" db="EMBL/GenBank/DDBJ databases">
        <title>Draft genome of Fonsecaea erecta CBS 125763.</title>
        <authorList>
            <person name="Weiss V.A."/>
            <person name="Vicente V.A."/>
            <person name="Raittz R.T."/>
            <person name="Moreno L.F."/>
            <person name="De Souza E.M."/>
            <person name="Pedrosa F.O."/>
            <person name="Steffens M.B."/>
            <person name="Faoro H."/>
            <person name="Tadra-Sfeir M.Z."/>
            <person name="Najafzadeh M.J."/>
            <person name="Felipe M.S."/>
            <person name="Teixeira M."/>
            <person name="Sun J."/>
            <person name="Xi L."/>
            <person name="Gomes R."/>
            <person name="De Azevedo C.M."/>
            <person name="Salgado C.G."/>
            <person name="Da Silva M.B."/>
            <person name="Nascimento M.F."/>
            <person name="Queiroz-Telles F."/>
            <person name="Attili D.S."/>
            <person name="Gorbushina A."/>
        </authorList>
    </citation>
    <scope>NUCLEOTIDE SEQUENCE [LARGE SCALE GENOMIC DNA]</scope>
    <source>
        <strain evidence="10 11">CBS 125763</strain>
    </source>
</reference>
<dbReference type="PANTHER" id="PTHR18763">
    <property type="entry name" value="WD-REPEAT PROTEIN 18"/>
    <property type="match status" value="1"/>
</dbReference>
<comment type="subcellular location">
    <subcellularLocation>
        <location evidence="6">Nucleus</location>
    </subcellularLocation>
</comment>
<feature type="compositionally biased region" description="Basic and acidic residues" evidence="8">
    <location>
        <begin position="527"/>
        <end position="536"/>
    </location>
</feature>
<dbReference type="InterPro" id="IPR036322">
    <property type="entry name" value="WD40_repeat_dom_sf"/>
</dbReference>
<organism evidence="10 11">
    <name type="scientific">Fonsecaea erecta</name>
    <dbReference type="NCBI Taxonomy" id="1367422"/>
    <lineage>
        <taxon>Eukaryota</taxon>
        <taxon>Fungi</taxon>
        <taxon>Dikarya</taxon>
        <taxon>Ascomycota</taxon>
        <taxon>Pezizomycotina</taxon>
        <taxon>Eurotiomycetes</taxon>
        <taxon>Chaetothyriomycetidae</taxon>
        <taxon>Chaetothyriales</taxon>
        <taxon>Herpotrichiellaceae</taxon>
        <taxon>Fonsecaea</taxon>
    </lineage>
</organism>
<dbReference type="GeneID" id="30010183"/>
<feature type="repeat" description="WD" evidence="5">
    <location>
        <begin position="185"/>
        <end position="229"/>
    </location>
</feature>
<feature type="repeat" description="WD" evidence="5">
    <location>
        <begin position="126"/>
        <end position="159"/>
    </location>
</feature>
<dbReference type="Proteomes" id="UP000078343">
    <property type="component" value="Unassembled WGS sequence"/>
</dbReference>
<dbReference type="InterPro" id="IPR001680">
    <property type="entry name" value="WD40_rpt"/>
</dbReference>
<keyword evidence="3 5" id="KW-0853">WD repeat</keyword>
<gene>
    <name evidence="10" type="ORF">AYL99_06015</name>
</gene>
<protein>
    <recommendedName>
        <fullName evidence="6">Pre-rRNA-processing protein IPI3</fullName>
    </recommendedName>
</protein>
<dbReference type="InterPro" id="IPR015943">
    <property type="entry name" value="WD40/YVTN_repeat-like_dom_sf"/>
</dbReference>
<accession>A0A178ZNG6</accession>
<evidence type="ECO:0000313" key="11">
    <source>
        <dbReference type="Proteomes" id="UP000078343"/>
    </source>
</evidence>
<evidence type="ECO:0000256" key="6">
    <source>
        <dbReference type="RuleBase" id="RU369067"/>
    </source>
</evidence>
<dbReference type="GO" id="GO:0005656">
    <property type="term" value="C:nuclear pre-replicative complex"/>
    <property type="evidence" value="ECO:0007669"/>
    <property type="project" value="TreeGrafter"/>
</dbReference>
<dbReference type="RefSeq" id="XP_018694378.1">
    <property type="nucleotide sequence ID" value="XM_018837525.1"/>
</dbReference>
<keyword evidence="11" id="KW-1185">Reference proteome</keyword>
<keyword evidence="7" id="KW-0175">Coiled coil</keyword>
<evidence type="ECO:0000313" key="10">
    <source>
        <dbReference type="EMBL" id="OAP61011.1"/>
    </source>
</evidence>
<evidence type="ECO:0000259" key="9">
    <source>
        <dbReference type="Pfam" id="PF23748"/>
    </source>
</evidence>
<dbReference type="GO" id="GO:0006261">
    <property type="term" value="P:DNA-templated DNA replication"/>
    <property type="evidence" value="ECO:0007669"/>
    <property type="project" value="TreeGrafter"/>
</dbReference>
<comment type="function">
    <text evidence="1 6">Component of the RIX1 complex required for processing of ITS2 sequences from 35S pre-rRNA.</text>
</comment>
<name>A0A178ZNG6_9EURO</name>
<dbReference type="EMBL" id="LVYI01000004">
    <property type="protein sequence ID" value="OAP61011.1"/>
    <property type="molecule type" value="Genomic_DNA"/>
</dbReference>
<dbReference type="InterPro" id="IPR045227">
    <property type="entry name" value="WDR18/Ipi3/RID3"/>
</dbReference>
<evidence type="ECO:0000256" key="1">
    <source>
        <dbReference type="ARBA" id="ARBA00002355"/>
    </source>
</evidence>
<dbReference type="PROSITE" id="PS50082">
    <property type="entry name" value="WD_REPEATS_2"/>
    <property type="match status" value="2"/>
</dbReference>
<keyword evidence="6" id="KW-0698">rRNA processing</keyword>
<evidence type="ECO:0000256" key="3">
    <source>
        <dbReference type="ARBA" id="ARBA00022574"/>
    </source>
</evidence>
<dbReference type="InterPro" id="IPR056602">
    <property type="entry name" value="Beta-prop_LRRK2"/>
</dbReference>
<evidence type="ECO:0000256" key="5">
    <source>
        <dbReference type="PROSITE-ProRule" id="PRU00221"/>
    </source>
</evidence>
<feature type="region of interest" description="Disordered" evidence="8">
    <location>
        <begin position="497"/>
        <end position="536"/>
    </location>
</feature>
<feature type="domain" description="LRRK2 beta-propeller" evidence="9">
    <location>
        <begin position="89"/>
        <end position="273"/>
    </location>
</feature>
<dbReference type="AlphaFoldDB" id="A0A178ZNG6"/>
<evidence type="ECO:0000256" key="8">
    <source>
        <dbReference type="SAM" id="MobiDB-lite"/>
    </source>
</evidence>
<dbReference type="STRING" id="1367422.A0A178ZNG6"/>
<comment type="caution">
    <text evidence="10">The sequence shown here is derived from an EMBL/GenBank/DDBJ whole genome shotgun (WGS) entry which is preliminary data.</text>
</comment>
<evidence type="ECO:0000256" key="4">
    <source>
        <dbReference type="ARBA" id="ARBA00022737"/>
    </source>
</evidence>
<dbReference type="PANTHER" id="PTHR18763:SF0">
    <property type="entry name" value="WD REPEAT-CONTAINING PROTEIN 18"/>
    <property type="match status" value="1"/>
</dbReference>
<dbReference type="Pfam" id="PF23748">
    <property type="entry name" value="Beta-prop_LRRK2"/>
    <property type="match status" value="1"/>
</dbReference>
<dbReference type="FunFam" id="2.130.10.10:FF:000929">
    <property type="entry name" value="Ribosomal assembly complex component Ipi3"/>
    <property type="match status" value="1"/>
</dbReference>
<proteinExistence type="inferred from homology"/>
<dbReference type="GO" id="GO:0006364">
    <property type="term" value="P:rRNA processing"/>
    <property type="evidence" value="ECO:0007669"/>
    <property type="project" value="UniProtKB-UniRule"/>
</dbReference>
<feature type="compositionally biased region" description="Basic and acidic residues" evidence="8">
    <location>
        <begin position="497"/>
        <end position="519"/>
    </location>
</feature>
<dbReference type="GO" id="GO:0120330">
    <property type="term" value="C:rixosome complex"/>
    <property type="evidence" value="ECO:0007669"/>
    <property type="project" value="UniProtKB-UniRule"/>
</dbReference>
<dbReference type="PROSITE" id="PS50294">
    <property type="entry name" value="WD_REPEATS_REGION"/>
    <property type="match status" value="1"/>
</dbReference>
<evidence type="ECO:0000256" key="2">
    <source>
        <dbReference type="ARBA" id="ARBA00010143"/>
    </source>
</evidence>
<dbReference type="Gene3D" id="2.130.10.10">
    <property type="entry name" value="YVTN repeat-like/Quinoprotein amine dehydrogenase"/>
    <property type="match status" value="2"/>
</dbReference>
<comment type="subunit">
    <text evidence="6">Component of the RIX1 complex, composed of IPI1, RIX1/IPI2 and IPI3 in a 1:2:2 stoichiometry. The complex interacts (via RIX1) with MDN1 (via its hexameric AAA ATPase ring) and the pre-60S ribosome particles.</text>
</comment>
<dbReference type="SUPFAM" id="SSF50978">
    <property type="entry name" value="WD40 repeat-like"/>
    <property type="match status" value="1"/>
</dbReference>